<evidence type="ECO:0000313" key="4">
    <source>
        <dbReference type="Proteomes" id="UP000694404"/>
    </source>
</evidence>
<dbReference type="PANTHER" id="PTHR31203:SF1">
    <property type="entry name" value="BETA-KERATIN-RELATED PROTEIN-RELATED"/>
    <property type="match status" value="1"/>
</dbReference>
<sequence>MSFYGDPARSRCYPPCEGTCQQPVANVCNEPWIRSGGDSRGVDYVPLVVVIFPGPILSTSPQHSLVGSIFPALPYGAEGSSGGGVLGGSIGYGDGLYQPHKSIGPAAWW</sequence>
<dbReference type="PANTHER" id="PTHR31203">
    <property type="entry name" value="BETA-KERATIN-RELATED PROTEIN-RELATED"/>
    <property type="match status" value="1"/>
</dbReference>
<dbReference type="AlphaFoldDB" id="A0A8C0JGB8"/>
<dbReference type="GO" id="GO:0005200">
    <property type="term" value="F:structural constituent of cytoskeleton"/>
    <property type="evidence" value="ECO:0007669"/>
    <property type="project" value="InterPro"/>
</dbReference>
<keyword evidence="4" id="KW-1185">Reference proteome</keyword>
<reference evidence="3" key="1">
    <citation type="submission" date="2025-08" db="UniProtKB">
        <authorList>
            <consortium name="Ensembl"/>
        </authorList>
    </citation>
    <scope>IDENTIFICATION</scope>
</reference>
<evidence type="ECO:0000256" key="2">
    <source>
        <dbReference type="ARBA" id="ARBA00022744"/>
    </source>
</evidence>
<keyword evidence="2" id="KW-0416">Keratin</keyword>
<comment type="similarity">
    <text evidence="1">Belongs to the avian keratin family.</text>
</comment>
<accession>A0A8C0JGB8</accession>
<organism evidence="3 4">
    <name type="scientific">Chelonoidis abingdonii</name>
    <name type="common">Abingdon island giant tortoise</name>
    <name type="synonym">Testudo abingdonii</name>
    <dbReference type="NCBI Taxonomy" id="106734"/>
    <lineage>
        <taxon>Eukaryota</taxon>
        <taxon>Metazoa</taxon>
        <taxon>Chordata</taxon>
        <taxon>Craniata</taxon>
        <taxon>Vertebrata</taxon>
        <taxon>Euteleostomi</taxon>
        <taxon>Archelosauria</taxon>
        <taxon>Testudinata</taxon>
        <taxon>Testudines</taxon>
        <taxon>Cryptodira</taxon>
        <taxon>Durocryptodira</taxon>
        <taxon>Testudinoidea</taxon>
        <taxon>Testudinidae</taxon>
        <taxon>Chelonoidis</taxon>
    </lineage>
</organism>
<dbReference type="Proteomes" id="UP000694404">
    <property type="component" value="Unplaced"/>
</dbReference>
<reference evidence="3" key="2">
    <citation type="submission" date="2025-09" db="UniProtKB">
        <authorList>
            <consortium name="Ensembl"/>
        </authorList>
    </citation>
    <scope>IDENTIFICATION</scope>
</reference>
<dbReference type="Pfam" id="PF02422">
    <property type="entry name" value="Keratin"/>
    <property type="match status" value="1"/>
</dbReference>
<evidence type="ECO:0008006" key="5">
    <source>
        <dbReference type="Google" id="ProtNLM"/>
    </source>
</evidence>
<name>A0A8C0JGB8_CHEAB</name>
<dbReference type="GO" id="GO:0005882">
    <property type="term" value="C:intermediate filament"/>
    <property type="evidence" value="ECO:0007669"/>
    <property type="project" value="UniProtKB-KW"/>
</dbReference>
<protein>
    <recommendedName>
        <fullName evidence="5">Keratin</fullName>
    </recommendedName>
</protein>
<dbReference type="Ensembl" id="ENSCABT00000033813.1">
    <property type="protein sequence ID" value="ENSCABP00000030853.1"/>
    <property type="gene ID" value="ENSCABG00000022548.1"/>
</dbReference>
<evidence type="ECO:0000256" key="1">
    <source>
        <dbReference type="ARBA" id="ARBA00008702"/>
    </source>
</evidence>
<evidence type="ECO:0000313" key="3">
    <source>
        <dbReference type="Ensembl" id="ENSCABP00000030853.1"/>
    </source>
</evidence>
<proteinExistence type="inferred from homology"/>
<dbReference type="OMA" id="VCNEPWI"/>
<dbReference type="InterPro" id="IPR003461">
    <property type="entry name" value="Keratin"/>
</dbReference>
<dbReference type="GeneTree" id="ENSGT01130000281329"/>